<protein>
    <submittedName>
        <fullName evidence="4">Transmembrane protein</fullName>
    </submittedName>
</protein>
<name>A0A0N5ATA0_9BILA</name>
<dbReference type="WBParaSite" id="SMUV_0000804601-mRNA-1">
    <property type="protein sequence ID" value="SMUV_0000804601-mRNA-1"/>
    <property type="gene ID" value="SMUV_0000804601"/>
</dbReference>
<keyword evidence="3" id="KW-1185">Reference proteome</keyword>
<keyword evidence="2" id="KW-1133">Transmembrane helix</keyword>
<organism evidence="3 4">
    <name type="scientific">Syphacia muris</name>
    <dbReference type="NCBI Taxonomy" id="451379"/>
    <lineage>
        <taxon>Eukaryota</taxon>
        <taxon>Metazoa</taxon>
        <taxon>Ecdysozoa</taxon>
        <taxon>Nematoda</taxon>
        <taxon>Chromadorea</taxon>
        <taxon>Rhabditida</taxon>
        <taxon>Spirurina</taxon>
        <taxon>Oxyuridomorpha</taxon>
        <taxon>Oxyuroidea</taxon>
        <taxon>Oxyuridae</taxon>
        <taxon>Syphacia</taxon>
    </lineage>
</organism>
<evidence type="ECO:0000313" key="4">
    <source>
        <dbReference type="WBParaSite" id="SMUV_0000804601-mRNA-1"/>
    </source>
</evidence>
<accession>A0A0N5ATA0</accession>
<dbReference type="Proteomes" id="UP000046393">
    <property type="component" value="Unplaced"/>
</dbReference>
<proteinExistence type="predicted"/>
<feature type="transmembrane region" description="Helical" evidence="2">
    <location>
        <begin position="97"/>
        <end position="117"/>
    </location>
</feature>
<reference evidence="4" key="1">
    <citation type="submission" date="2017-02" db="UniProtKB">
        <authorList>
            <consortium name="WormBaseParasite"/>
        </authorList>
    </citation>
    <scope>IDENTIFICATION</scope>
</reference>
<feature type="region of interest" description="Disordered" evidence="1">
    <location>
        <begin position="49"/>
        <end position="72"/>
    </location>
</feature>
<feature type="transmembrane region" description="Helical" evidence="2">
    <location>
        <begin position="132"/>
        <end position="149"/>
    </location>
</feature>
<feature type="transmembrane region" description="Helical" evidence="2">
    <location>
        <begin position="156"/>
        <end position="179"/>
    </location>
</feature>
<keyword evidence="2" id="KW-0472">Membrane</keyword>
<keyword evidence="2" id="KW-0812">Transmembrane</keyword>
<evidence type="ECO:0000256" key="2">
    <source>
        <dbReference type="SAM" id="Phobius"/>
    </source>
</evidence>
<feature type="compositionally biased region" description="Polar residues" evidence="1">
    <location>
        <begin position="49"/>
        <end position="70"/>
    </location>
</feature>
<sequence length="268" mass="30377">MMMKDSEYGRYYNENMKNKLSAENNCYQNARYSSLPGNSTAPKIELTINQNYEPPPSTSRNSNDISQFMTKPNLPPNMTHLSTTAAKSKYKHTNKGLLYVALSQLLISVVILSGGAWCHNSASQYCPYRTSLWSPVIFLITAFIGISTAKLSLKHFYFVHLVLLLIAIITAITGTVIAYRNWTRMGSVSFSLESNAKDFCVLDRYDSGRLNYITKLYRYDFDGCLKQFKIGLAVNSSYLILSGIISKFQGFYFLDEPSNISELNLFHF</sequence>
<evidence type="ECO:0000313" key="3">
    <source>
        <dbReference type="Proteomes" id="UP000046393"/>
    </source>
</evidence>
<dbReference type="AlphaFoldDB" id="A0A0N5ATA0"/>
<evidence type="ECO:0000256" key="1">
    <source>
        <dbReference type="SAM" id="MobiDB-lite"/>
    </source>
</evidence>